<dbReference type="SMART" id="SM00028">
    <property type="entry name" value="TPR"/>
    <property type="match status" value="5"/>
</dbReference>
<feature type="coiled-coil region" evidence="4">
    <location>
        <begin position="376"/>
        <end position="403"/>
    </location>
</feature>
<evidence type="ECO:0000256" key="3">
    <source>
        <dbReference type="ARBA" id="ARBA00034247"/>
    </source>
</evidence>
<dbReference type="CDD" id="cd01949">
    <property type="entry name" value="GGDEF"/>
    <property type="match status" value="1"/>
</dbReference>
<dbReference type="InterPro" id="IPR011990">
    <property type="entry name" value="TPR-like_helical_dom_sf"/>
</dbReference>
<dbReference type="SUPFAM" id="SSF55073">
    <property type="entry name" value="Nucleotide cyclase"/>
    <property type="match status" value="1"/>
</dbReference>
<dbReference type="Gene3D" id="3.30.70.270">
    <property type="match status" value="1"/>
</dbReference>
<evidence type="ECO:0000256" key="2">
    <source>
        <dbReference type="ARBA" id="ARBA00012528"/>
    </source>
</evidence>
<dbReference type="PROSITE" id="PS50887">
    <property type="entry name" value="GGDEF"/>
    <property type="match status" value="1"/>
</dbReference>
<evidence type="ECO:0000256" key="1">
    <source>
        <dbReference type="ARBA" id="ARBA00001946"/>
    </source>
</evidence>
<keyword evidence="4" id="KW-0175">Coiled coil</keyword>
<evidence type="ECO:0000256" key="5">
    <source>
        <dbReference type="SAM" id="Phobius"/>
    </source>
</evidence>
<dbReference type="InterPro" id="IPR000160">
    <property type="entry name" value="GGDEF_dom"/>
</dbReference>
<keyword evidence="6" id="KW-0732">Signal</keyword>
<dbReference type="AlphaFoldDB" id="A0AAX1PL86"/>
<dbReference type="EMBL" id="QLLM01000003">
    <property type="protein sequence ID" value="RAJ07202.1"/>
    <property type="molecule type" value="Genomic_DNA"/>
</dbReference>
<dbReference type="PANTHER" id="PTHR45138">
    <property type="entry name" value="REGULATORY COMPONENTS OF SENSORY TRANSDUCTION SYSTEM"/>
    <property type="match status" value="1"/>
</dbReference>
<comment type="catalytic activity">
    <reaction evidence="3">
        <text>2 GTP = 3',3'-c-di-GMP + 2 diphosphate</text>
        <dbReference type="Rhea" id="RHEA:24898"/>
        <dbReference type="ChEBI" id="CHEBI:33019"/>
        <dbReference type="ChEBI" id="CHEBI:37565"/>
        <dbReference type="ChEBI" id="CHEBI:58805"/>
        <dbReference type="EC" id="2.7.7.65"/>
    </reaction>
</comment>
<evidence type="ECO:0000256" key="6">
    <source>
        <dbReference type="SAM" id="SignalP"/>
    </source>
</evidence>
<name>A0AAX1PL86_AERSA</name>
<dbReference type="InterPro" id="IPR043128">
    <property type="entry name" value="Rev_trsase/Diguanyl_cyclase"/>
</dbReference>
<dbReference type="FunFam" id="3.30.70.270:FF:000001">
    <property type="entry name" value="Diguanylate cyclase domain protein"/>
    <property type="match status" value="1"/>
</dbReference>
<evidence type="ECO:0000259" key="7">
    <source>
        <dbReference type="PROSITE" id="PS50887"/>
    </source>
</evidence>
<proteinExistence type="predicted"/>
<feature type="transmembrane region" description="Helical" evidence="5">
    <location>
        <begin position="438"/>
        <end position="458"/>
    </location>
</feature>
<evidence type="ECO:0000256" key="4">
    <source>
        <dbReference type="SAM" id="Coils"/>
    </source>
</evidence>
<protein>
    <recommendedName>
        <fullName evidence="2">diguanylate cyclase</fullName>
        <ecNumber evidence="2">2.7.7.65</ecNumber>
    </recommendedName>
</protein>
<comment type="caution">
    <text evidence="8">The sequence shown here is derived from an EMBL/GenBank/DDBJ whole genome shotgun (WGS) entry which is preliminary data.</text>
</comment>
<dbReference type="EC" id="2.7.7.65" evidence="2"/>
<dbReference type="Gene3D" id="1.25.40.10">
    <property type="entry name" value="Tetratricopeptide repeat domain"/>
    <property type="match status" value="2"/>
</dbReference>
<dbReference type="GO" id="GO:0052621">
    <property type="term" value="F:diguanylate cyclase activity"/>
    <property type="evidence" value="ECO:0007669"/>
    <property type="project" value="UniProtKB-EC"/>
</dbReference>
<evidence type="ECO:0000313" key="9">
    <source>
        <dbReference type="Proteomes" id="UP000249422"/>
    </source>
</evidence>
<dbReference type="PANTHER" id="PTHR45138:SF9">
    <property type="entry name" value="DIGUANYLATE CYCLASE DGCM-RELATED"/>
    <property type="match status" value="1"/>
</dbReference>
<reference evidence="8 9" key="1">
    <citation type="submission" date="2018-06" db="EMBL/GenBank/DDBJ databases">
        <title>Freshwater and sediment microbial communities from various areas in North America, analyzing microbe dynamics in response to fracking.</title>
        <authorList>
            <person name="Lamendella R."/>
        </authorList>
    </citation>
    <scope>NUCLEOTIDE SEQUENCE [LARGE SCALE GENOMIC DNA]</scope>
    <source>
        <strain evidence="8 9">17</strain>
    </source>
</reference>
<keyword evidence="5" id="KW-1133">Transmembrane helix</keyword>
<dbReference type="InterPro" id="IPR029787">
    <property type="entry name" value="Nucleotide_cyclase"/>
</dbReference>
<dbReference type="InterPro" id="IPR019734">
    <property type="entry name" value="TPR_rpt"/>
</dbReference>
<accession>A0AAX1PL86</accession>
<dbReference type="Proteomes" id="UP000249422">
    <property type="component" value="Unassembled WGS sequence"/>
</dbReference>
<feature type="chain" id="PRO_5043421288" description="diguanylate cyclase" evidence="6">
    <location>
        <begin position="26"/>
        <end position="630"/>
    </location>
</feature>
<evidence type="ECO:0000313" key="8">
    <source>
        <dbReference type="EMBL" id="RAJ07202.1"/>
    </source>
</evidence>
<dbReference type="SMART" id="SM00267">
    <property type="entry name" value="GGDEF"/>
    <property type="match status" value="1"/>
</dbReference>
<feature type="domain" description="GGDEF" evidence="7">
    <location>
        <begin position="498"/>
        <end position="630"/>
    </location>
</feature>
<comment type="cofactor">
    <cofactor evidence="1">
        <name>Mg(2+)</name>
        <dbReference type="ChEBI" id="CHEBI:18420"/>
    </cofactor>
</comment>
<dbReference type="InterPro" id="IPR050469">
    <property type="entry name" value="Diguanylate_Cyclase"/>
</dbReference>
<keyword evidence="5" id="KW-0812">Transmembrane</keyword>
<dbReference type="Pfam" id="PF00990">
    <property type="entry name" value="GGDEF"/>
    <property type="match status" value="1"/>
</dbReference>
<feature type="signal peptide" evidence="6">
    <location>
        <begin position="1"/>
        <end position="25"/>
    </location>
</feature>
<dbReference type="NCBIfam" id="TIGR00254">
    <property type="entry name" value="GGDEF"/>
    <property type="match status" value="1"/>
</dbReference>
<sequence>MIPKMASLCLMPLLLLAGWAAPVWAARGPLPEPVLVGELSQLENDALPPRVFRLRVAALAAHRESYSPQLQGRIARLQCWARDSERTSEYEATIAFASEQLASARKQQDRETEAGLFICRGFNQQMLGNMTQAKADYDAALVLAEALEDPRLKSDALSYRGDMFAYQGALAQGLIDLLAAYDGYVALELEGMRLQVLAQIANTYRRMGIYARAHEYFEELMQAYLQRHDQSNLIDVGTQLAILYTDQGRYEQALPLLEAGERYYRQQQREMDLAWLRVELSWCLLNLKRVDEALTKLEQAKPVLYRHEKDTDEATLGLWQLVMGLTLDAKKEWDKALHYLARAESIFSQEQNQRFLAWIYQARARILEQQGQVNGALAALQQYVQIKSELDRLLNEQRSAQIRLEFDLARKELENQTLKTRQLVQAERLKQLQERRQWQYIVVVLLLVVMGMLALYLLNRSRKLRQLAMTDELTGIHNRRQIQAKGEVWFRQARDNGKPLSVLILDIDHFKQVNDTLGHHMGDRVLTAVASCIGAQMRHLDRVGRHGGEEFLVLLPDTRMEEALEVAERIRHEVSRLHIEEMPEGHPVHVSIGCAECSLLDESLGDLIKRADEAMYRAKQAGRNQVMRAE</sequence>
<dbReference type="SUPFAM" id="SSF48452">
    <property type="entry name" value="TPR-like"/>
    <property type="match status" value="1"/>
</dbReference>
<keyword evidence="5" id="KW-0472">Membrane</keyword>
<organism evidence="8 9">
    <name type="scientific">Aeromonas salmonicida</name>
    <dbReference type="NCBI Taxonomy" id="645"/>
    <lineage>
        <taxon>Bacteria</taxon>
        <taxon>Pseudomonadati</taxon>
        <taxon>Pseudomonadota</taxon>
        <taxon>Gammaproteobacteria</taxon>
        <taxon>Aeromonadales</taxon>
        <taxon>Aeromonadaceae</taxon>
        <taxon>Aeromonas</taxon>
    </lineage>
</organism>
<gene>
    <name evidence="8" type="ORF">DEU50_10372</name>
</gene>